<dbReference type="EMBL" id="BART01027405">
    <property type="protein sequence ID" value="GAG92648.1"/>
    <property type="molecule type" value="Genomic_DNA"/>
</dbReference>
<organism evidence="1">
    <name type="scientific">marine sediment metagenome</name>
    <dbReference type="NCBI Taxonomy" id="412755"/>
    <lineage>
        <taxon>unclassified sequences</taxon>
        <taxon>metagenomes</taxon>
        <taxon>ecological metagenomes</taxon>
    </lineage>
</organism>
<comment type="caution">
    <text evidence="1">The sequence shown here is derived from an EMBL/GenBank/DDBJ whole genome shotgun (WGS) entry which is preliminary data.</text>
</comment>
<feature type="non-terminal residue" evidence="1">
    <location>
        <position position="1"/>
    </location>
</feature>
<sequence>VDKFLDYWRTTKRFIKEKKVPTVADALDYGLELRNYNPVTNLRAEYVAIAHLEGMNWLKDELMRTGKGKFIDKMFDAPIEWEKVNDPVFREFRVEPDLAKLINNLIATNKITRVPILNTLRQTNNVLRTLKFIGSAFHLLSVAKQSVADSGYFGFLYKPTALRGFTAGFRKYDPIFRTPAYKDYIRHGGGHRYSVESESRRVFNKVVAELNKNMGKAVKVGALH</sequence>
<evidence type="ECO:0000313" key="1">
    <source>
        <dbReference type="EMBL" id="GAG92648.1"/>
    </source>
</evidence>
<dbReference type="AlphaFoldDB" id="X1C8B5"/>
<protein>
    <submittedName>
        <fullName evidence="1">Uncharacterized protein</fullName>
    </submittedName>
</protein>
<reference evidence="1" key="1">
    <citation type="journal article" date="2014" name="Front. Microbiol.">
        <title>High frequency of phylogenetically diverse reductive dehalogenase-homologous genes in deep subseafloor sedimentary metagenomes.</title>
        <authorList>
            <person name="Kawai M."/>
            <person name="Futagami T."/>
            <person name="Toyoda A."/>
            <person name="Takaki Y."/>
            <person name="Nishi S."/>
            <person name="Hori S."/>
            <person name="Arai W."/>
            <person name="Tsubouchi T."/>
            <person name="Morono Y."/>
            <person name="Uchiyama I."/>
            <person name="Ito T."/>
            <person name="Fujiyama A."/>
            <person name="Inagaki F."/>
            <person name="Takami H."/>
        </authorList>
    </citation>
    <scope>NUCLEOTIDE SEQUENCE</scope>
    <source>
        <strain evidence="1">Expedition CK06-06</strain>
    </source>
</reference>
<name>X1C8B5_9ZZZZ</name>
<proteinExistence type="predicted"/>
<accession>X1C8B5</accession>
<gene>
    <name evidence="1" type="ORF">S01H4_48591</name>
</gene>